<dbReference type="Gene3D" id="3.20.20.70">
    <property type="entry name" value="Aldolase class I"/>
    <property type="match status" value="1"/>
</dbReference>
<dbReference type="PANTHER" id="PTHR22893">
    <property type="entry name" value="NADH OXIDOREDUCTASE-RELATED"/>
    <property type="match status" value="1"/>
</dbReference>
<dbReference type="EMBL" id="JAYKXP010000015">
    <property type="protein sequence ID" value="KAK7049824.1"/>
    <property type="molecule type" value="Genomic_DNA"/>
</dbReference>
<dbReference type="GO" id="GO:0010181">
    <property type="term" value="F:FMN binding"/>
    <property type="evidence" value="ECO:0007669"/>
    <property type="project" value="InterPro"/>
</dbReference>
<accession>A0AAW0DDM7</accession>
<dbReference type="InterPro" id="IPR045247">
    <property type="entry name" value="Oye-like"/>
</dbReference>
<dbReference type="CDD" id="cd02933">
    <property type="entry name" value="OYE_like_FMN"/>
    <property type="match status" value="1"/>
</dbReference>
<proteinExistence type="predicted"/>
<dbReference type="Proteomes" id="UP001383192">
    <property type="component" value="Unassembled WGS sequence"/>
</dbReference>
<dbReference type="InterPro" id="IPR013785">
    <property type="entry name" value="Aldolase_TIM"/>
</dbReference>
<gene>
    <name evidence="2" type="ORF">VNI00_005254</name>
</gene>
<dbReference type="PANTHER" id="PTHR22893:SF91">
    <property type="entry name" value="NADPH DEHYDROGENASE 2-RELATED"/>
    <property type="match status" value="1"/>
</dbReference>
<evidence type="ECO:0000313" key="2">
    <source>
        <dbReference type="EMBL" id="KAK7049824.1"/>
    </source>
</evidence>
<organism evidence="2 3">
    <name type="scientific">Paramarasmius palmivorus</name>
    <dbReference type="NCBI Taxonomy" id="297713"/>
    <lineage>
        <taxon>Eukaryota</taxon>
        <taxon>Fungi</taxon>
        <taxon>Dikarya</taxon>
        <taxon>Basidiomycota</taxon>
        <taxon>Agaricomycotina</taxon>
        <taxon>Agaricomycetes</taxon>
        <taxon>Agaricomycetidae</taxon>
        <taxon>Agaricales</taxon>
        <taxon>Marasmiineae</taxon>
        <taxon>Marasmiaceae</taxon>
        <taxon>Paramarasmius</taxon>
    </lineage>
</organism>
<evidence type="ECO:0000259" key="1">
    <source>
        <dbReference type="Pfam" id="PF00724"/>
    </source>
</evidence>
<comment type="caution">
    <text evidence="2">The sequence shown here is derived from an EMBL/GenBank/DDBJ whole genome shotgun (WGS) entry which is preliminary data.</text>
</comment>
<sequence length="389" mass="42708">MSSQAISESSLFQPLKLGPVTLRNRVIMSALTRSRSVPTSVPNDVNVEYYRQRAKGGAGLIVSEGVLVAQQGTEWPHAPGIWSSEHIEGWKKVTKAVHEEGGVIYAQLWHVGRVSHPDAPEQKAAGVPVYAPSAIAARGGKFRFLPGEPGYVTPTEIDDPRKLIALYKTAAINAKEAGFDGVELHGANGYLVHQFLDSTSNKRTDQWGGSVENRSRFGLEVLKELISVWGADRVAIKLNPTGGYNDVGMSLEDTLETFRYFVTEADKLKLAYINLVRYVELMDPTIDGKKRAIPHDIVESYGPYVKNSLLFLNGGIFPDEGAKLVKDGKAAAISFGFLWIGHPDLAKRIQHGKPLHPEKTDFTTLFGVPGGSLEQQKAGYTDYTEEEYN</sequence>
<protein>
    <recommendedName>
        <fullName evidence="1">NADH:flavin oxidoreductase/NADH oxidase N-terminal domain-containing protein</fullName>
    </recommendedName>
</protein>
<dbReference type="SUPFAM" id="SSF51395">
    <property type="entry name" value="FMN-linked oxidoreductases"/>
    <property type="match status" value="1"/>
</dbReference>
<dbReference type="Pfam" id="PF00724">
    <property type="entry name" value="Oxidored_FMN"/>
    <property type="match status" value="1"/>
</dbReference>
<dbReference type="InterPro" id="IPR001155">
    <property type="entry name" value="OxRdtase_FMN_N"/>
</dbReference>
<reference evidence="2 3" key="1">
    <citation type="submission" date="2024-01" db="EMBL/GenBank/DDBJ databases">
        <title>A draft genome for a cacao thread blight-causing isolate of Paramarasmius palmivorus.</title>
        <authorList>
            <person name="Baruah I.K."/>
            <person name="Bukari Y."/>
            <person name="Amoako-Attah I."/>
            <person name="Meinhardt L.W."/>
            <person name="Bailey B.A."/>
            <person name="Cohen S.P."/>
        </authorList>
    </citation>
    <scope>NUCLEOTIDE SEQUENCE [LARGE SCALE GENOMIC DNA]</scope>
    <source>
        <strain evidence="2 3">GH-12</strain>
    </source>
</reference>
<dbReference type="GO" id="GO:0016491">
    <property type="term" value="F:oxidoreductase activity"/>
    <property type="evidence" value="ECO:0007669"/>
    <property type="project" value="InterPro"/>
</dbReference>
<name>A0AAW0DDM7_9AGAR</name>
<keyword evidence="3" id="KW-1185">Reference proteome</keyword>
<dbReference type="AlphaFoldDB" id="A0AAW0DDM7"/>
<feature type="domain" description="NADH:flavin oxidoreductase/NADH oxidase N-terminal" evidence="1">
    <location>
        <begin position="10"/>
        <end position="355"/>
    </location>
</feature>
<evidence type="ECO:0000313" key="3">
    <source>
        <dbReference type="Proteomes" id="UP001383192"/>
    </source>
</evidence>